<reference evidence="8 9" key="1">
    <citation type="submission" date="2018-12" db="EMBL/GenBank/DDBJ databases">
        <authorList>
            <person name="Kartti S."/>
            <person name="Manni A."/>
            <person name="Chemao El Fihri M.W."/>
            <person name="Laamarti M."/>
            <person name="Temsamani L."/>
            <person name="El Jamali J.E."/>
            <person name="Ouadghiri M."/>
            <person name="Ibrahimi A."/>
            <person name="Filati-Maltouf A."/>
        </authorList>
    </citation>
    <scope>NUCLEOTIDE SEQUENCE [LARGE SCALE GENOMIC DNA]</scope>
    <source>
        <strain evidence="8 9">MDMC339</strain>
    </source>
</reference>
<feature type="domain" description="HTH marR-type" evidence="4">
    <location>
        <begin position="42"/>
        <end position="175"/>
    </location>
</feature>
<gene>
    <name evidence="8" type="ORF">EKL94_12820</name>
    <name evidence="6" type="ORF">I5U67_10390</name>
    <name evidence="7" type="ORF">JJL50_19960</name>
    <name evidence="5" type="ORF">REH87_004073</name>
</gene>
<keyword evidence="3" id="KW-0804">Transcription</keyword>
<dbReference type="Proteomes" id="UP001225498">
    <property type="component" value="Unassembled WGS sequence"/>
</dbReference>
<evidence type="ECO:0000313" key="5">
    <source>
        <dbReference type="EMBL" id="EKZ1929008.1"/>
    </source>
</evidence>
<dbReference type="EMBL" id="CP067993">
    <property type="protein sequence ID" value="QQQ42186.1"/>
    <property type="molecule type" value="Genomic_DNA"/>
</dbReference>
<evidence type="ECO:0000256" key="1">
    <source>
        <dbReference type="ARBA" id="ARBA00023015"/>
    </source>
</evidence>
<dbReference type="GO" id="GO:0003677">
    <property type="term" value="F:DNA binding"/>
    <property type="evidence" value="ECO:0007669"/>
    <property type="project" value="UniProtKB-KW"/>
</dbReference>
<dbReference type="InterPro" id="IPR036388">
    <property type="entry name" value="WH-like_DNA-bd_sf"/>
</dbReference>
<dbReference type="GO" id="GO:0003700">
    <property type="term" value="F:DNA-binding transcription factor activity"/>
    <property type="evidence" value="ECO:0007669"/>
    <property type="project" value="InterPro"/>
</dbReference>
<reference evidence="5" key="4">
    <citation type="submission" date="2023-08" db="EMBL/GenBank/DDBJ databases">
        <authorList>
            <consortium name="Clinical and Environmental Microbiology Branch: Whole genome sequencing antimicrobial resistance pathogens in the healthcare setting"/>
        </authorList>
    </citation>
    <scope>NUCLEOTIDE SEQUENCE</scope>
    <source>
        <strain evidence="5">2023CJ-00293</strain>
    </source>
</reference>
<protein>
    <submittedName>
        <fullName evidence="8">MarR family transcriptional regulator</fullName>
    </submittedName>
    <submittedName>
        <fullName evidence="6">Winged helix-turn-helix transcriptional regulator</fullName>
    </submittedName>
</protein>
<dbReference type="OrthoDB" id="8906692at2"/>
<evidence type="ECO:0000313" key="7">
    <source>
        <dbReference type="EMBL" id="QQQ42186.1"/>
    </source>
</evidence>
<dbReference type="AlphaFoldDB" id="A0A0U5I1J2"/>
<evidence type="ECO:0000313" key="10">
    <source>
        <dbReference type="Proteomes" id="UP000596095"/>
    </source>
</evidence>
<dbReference type="InterPro" id="IPR000835">
    <property type="entry name" value="HTH_MarR-typ"/>
</dbReference>
<dbReference type="PROSITE" id="PS50995">
    <property type="entry name" value="HTH_MARR_2"/>
    <property type="match status" value="1"/>
</dbReference>
<keyword evidence="1" id="KW-0805">Transcription regulation</keyword>
<reference evidence="7 10" key="3">
    <citation type="submission" date="2021-01" db="EMBL/GenBank/DDBJ databases">
        <title>Genome Characterization of a novel Stenotrophomonas isolate with high keratinase activity.</title>
        <authorList>
            <person name="Cao Z.-J."/>
        </authorList>
    </citation>
    <scope>NUCLEOTIDE SEQUENCE [LARGE SCALE GENOMIC DNA]</scope>
    <source>
        <strain evidence="7 10">DHHJ</strain>
    </source>
</reference>
<accession>A0A0U5I1J2</accession>
<name>A0A0U5I1J2_STEMA</name>
<dbReference type="InterPro" id="IPR023187">
    <property type="entry name" value="Tscrpt_reg_MarR-type_CS"/>
</dbReference>
<organism evidence="6 11">
    <name type="scientific">Stenotrophomonas maltophilia</name>
    <name type="common">Pseudomonas maltophilia</name>
    <name type="synonym">Xanthomonas maltophilia</name>
    <dbReference type="NCBI Taxonomy" id="40324"/>
    <lineage>
        <taxon>Bacteria</taxon>
        <taxon>Pseudomonadati</taxon>
        <taxon>Pseudomonadota</taxon>
        <taxon>Gammaproteobacteria</taxon>
        <taxon>Lysobacterales</taxon>
        <taxon>Lysobacteraceae</taxon>
        <taxon>Stenotrophomonas</taxon>
        <taxon>Stenotrophomonas maltophilia group</taxon>
    </lineage>
</organism>
<dbReference type="SUPFAM" id="SSF46785">
    <property type="entry name" value="Winged helix' DNA-binding domain"/>
    <property type="match status" value="1"/>
</dbReference>
<reference evidence="6" key="2">
    <citation type="submission" date="2020-11" db="EMBL/GenBank/DDBJ databases">
        <title>Enhanced detection system for hospital associated transmission using whole genome sequencing surveillance.</title>
        <authorList>
            <person name="Harrison L.H."/>
            <person name="Van Tyne D."/>
            <person name="Marsh J.W."/>
            <person name="Griffith M.P."/>
            <person name="Snyder D.J."/>
            <person name="Cooper V.S."/>
            <person name="Mustapha M."/>
        </authorList>
    </citation>
    <scope>NUCLEOTIDE SEQUENCE</scope>
    <source>
        <strain evidence="6">STEN00091</strain>
    </source>
</reference>
<evidence type="ECO:0000256" key="2">
    <source>
        <dbReference type="ARBA" id="ARBA00023125"/>
    </source>
</evidence>
<evidence type="ECO:0000313" key="8">
    <source>
        <dbReference type="EMBL" id="RTQ88468.1"/>
    </source>
</evidence>
<proteinExistence type="predicted"/>
<evidence type="ECO:0000256" key="3">
    <source>
        <dbReference type="ARBA" id="ARBA00023163"/>
    </source>
</evidence>
<dbReference type="EMBL" id="ABLTIR010000161">
    <property type="protein sequence ID" value="EKZ1929008.1"/>
    <property type="molecule type" value="Genomic_DNA"/>
</dbReference>
<dbReference type="Proteomes" id="UP000596095">
    <property type="component" value="Chromosome"/>
</dbReference>
<dbReference type="Proteomes" id="UP000625930">
    <property type="component" value="Unassembled WGS sequence"/>
</dbReference>
<dbReference type="EMBL" id="RXLZ01000035">
    <property type="protein sequence ID" value="RTQ88468.1"/>
    <property type="molecule type" value="Genomic_DNA"/>
</dbReference>
<dbReference type="GeneID" id="93835288"/>
<evidence type="ECO:0000313" key="6">
    <source>
        <dbReference type="EMBL" id="MBH1652579.1"/>
    </source>
</evidence>
<evidence type="ECO:0000259" key="4">
    <source>
        <dbReference type="PROSITE" id="PS50995"/>
    </source>
</evidence>
<dbReference type="Pfam" id="PF12802">
    <property type="entry name" value="MarR_2"/>
    <property type="match status" value="1"/>
</dbReference>
<dbReference type="PANTHER" id="PTHR35790">
    <property type="entry name" value="HTH-TYPE TRANSCRIPTIONAL REGULATOR PCHR"/>
    <property type="match status" value="1"/>
</dbReference>
<dbReference type="Gene3D" id="1.10.10.10">
    <property type="entry name" value="Winged helix-like DNA-binding domain superfamily/Winged helix DNA-binding domain"/>
    <property type="match status" value="1"/>
</dbReference>
<evidence type="ECO:0000313" key="11">
    <source>
        <dbReference type="Proteomes" id="UP000625930"/>
    </source>
</evidence>
<dbReference type="InterPro" id="IPR036390">
    <property type="entry name" value="WH_DNA-bd_sf"/>
</dbReference>
<dbReference type="InterPro" id="IPR052067">
    <property type="entry name" value="Metal_resp_HTH_trans_reg"/>
</dbReference>
<dbReference type="RefSeq" id="WP_005411341.1">
    <property type="nucleotide sequence ID" value="NZ_AP021908.1"/>
</dbReference>
<dbReference type="PANTHER" id="PTHR35790:SF4">
    <property type="entry name" value="HTH-TYPE TRANSCRIPTIONAL REGULATOR PCHR"/>
    <property type="match status" value="1"/>
</dbReference>
<dbReference type="PROSITE" id="PS01117">
    <property type="entry name" value="HTH_MARR_1"/>
    <property type="match status" value="1"/>
</dbReference>
<dbReference type="Proteomes" id="UP000271705">
    <property type="component" value="Unassembled WGS sequence"/>
</dbReference>
<keyword evidence="2" id="KW-0238">DNA-binding</keyword>
<dbReference type="SMART" id="SM00347">
    <property type="entry name" value="HTH_MARR"/>
    <property type="match status" value="1"/>
</dbReference>
<dbReference type="EMBL" id="JADUNP010000018">
    <property type="protein sequence ID" value="MBH1652579.1"/>
    <property type="molecule type" value="Genomic_DNA"/>
</dbReference>
<evidence type="ECO:0000313" key="9">
    <source>
        <dbReference type="Proteomes" id="UP000271705"/>
    </source>
</evidence>
<dbReference type="PRINTS" id="PR00598">
    <property type="entry name" value="HTHMARR"/>
</dbReference>
<sequence length="185" mass="20592">MQGLDLPLIVTLETTSKVHRNMSPADPVSTRLRSSHVLLDLEQFLPYRLSVLSNRVSGNIAKLYGDRYGLAIPEWRVITILALYPGSSASEVSDRTAMDKVAVSRAVARLLERGFIKRETHGDDRRRSVLALSAAGFEVYETIAPMVIEITRKLMSVLSEEEEQVLEKLILRLAGEGLERMGEGV</sequence>